<reference evidence="2" key="1">
    <citation type="submission" date="2019-05" db="EMBL/GenBank/DDBJ databases">
        <authorList>
            <person name="Naeem R."/>
            <person name="Antony C."/>
            <person name="Guan Q."/>
        </authorList>
    </citation>
    <scope>NUCLEOTIDE SEQUENCE</scope>
    <source>
        <strain evidence="2">2</strain>
    </source>
</reference>
<sequence length="158" mass="16555">MGLALLLAIAAVVMSVIKWSAPAPVATTTTMTAAPAGPAYTAQQVAAAKKEACDASALSDVPITTAQLNFVATVGERGSDRYRQMLSNLQTVVMVETEYVRSHVAPATPKDVADAINDDINALITLVEANTREVADAEANQLIESVKRAGERVAKVCD</sequence>
<protein>
    <recommendedName>
        <fullName evidence="3">Haemophore haem-binding domain-containing protein</fullName>
    </recommendedName>
</protein>
<proteinExistence type="predicted"/>
<keyword evidence="1" id="KW-0732">Signal</keyword>
<accession>A0A653EY42</accession>
<name>A0A653EY42_9MYCO</name>
<feature type="chain" id="PRO_5024851878" description="Haemophore haem-binding domain-containing protein" evidence="1">
    <location>
        <begin position="26"/>
        <end position="158"/>
    </location>
</feature>
<dbReference type="AlphaFoldDB" id="A0A653EY42"/>
<gene>
    <name evidence="2" type="ORF">BIN_B_04462</name>
</gene>
<organism evidence="2">
    <name type="scientific">Mycobacterium riyadhense</name>
    <dbReference type="NCBI Taxonomy" id="486698"/>
    <lineage>
        <taxon>Bacteria</taxon>
        <taxon>Bacillati</taxon>
        <taxon>Actinomycetota</taxon>
        <taxon>Actinomycetes</taxon>
        <taxon>Mycobacteriales</taxon>
        <taxon>Mycobacteriaceae</taxon>
        <taxon>Mycobacterium</taxon>
    </lineage>
</organism>
<evidence type="ECO:0000256" key="1">
    <source>
        <dbReference type="SAM" id="SignalP"/>
    </source>
</evidence>
<dbReference type="EMBL" id="LR589131">
    <property type="protein sequence ID" value="VTP02308.1"/>
    <property type="molecule type" value="Genomic_DNA"/>
</dbReference>
<evidence type="ECO:0008006" key="3">
    <source>
        <dbReference type="Google" id="ProtNLM"/>
    </source>
</evidence>
<feature type="signal peptide" evidence="1">
    <location>
        <begin position="1"/>
        <end position="25"/>
    </location>
</feature>
<evidence type="ECO:0000313" key="2">
    <source>
        <dbReference type="EMBL" id="VTP02308.1"/>
    </source>
</evidence>